<dbReference type="GO" id="GO:0003682">
    <property type="term" value="F:chromatin binding"/>
    <property type="evidence" value="ECO:0007669"/>
    <property type="project" value="TreeGrafter"/>
</dbReference>
<evidence type="ECO:0000256" key="2">
    <source>
        <dbReference type="ARBA" id="ARBA00010727"/>
    </source>
</evidence>
<organism evidence="7 8">
    <name type="scientific">Acrobeloides nanus</name>
    <dbReference type="NCBI Taxonomy" id="290746"/>
    <lineage>
        <taxon>Eukaryota</taxon>
        <taxon>Metazoa</taxon>
        <taxon>Ecdysozoa</taxon>
        <taxon>Nematoda</taxon>
        <taxon>Chromadorea</taxon>
        <taxon>Rhabditida</taxon>
        <taxon>Tylenchina</taxon>
        <taxon>Cephalobomorpha</taxon>
        <taxon>Cephaloboidea</taxon>
        <taxon>Cephalobidae</taxon>
        <taxon>Acrobeloides</taxon>
    </lineage>
</organism>
<dbReference type="GO" id="GO:0003688">
    <property type="term" value="F:DNA replication origin binding"/>
    <property type="evidence" value="ECO:0007669"/>
    <property type="project" value="TreeGrafter"/>
</dbReference>
<dbReference type="SUPFAM" id="SSF64182">
    <property type="entry name" value="DHH phosphoesterases"/>
    <property type="match status" value="1"/>
</dbReference>
<evidence type="ECO:0000313" key="8">
    <source>
        <dbReference type="WBParaSite" id="ACRNAN_scaffold5303.g15982.t1"/>
    </source>
</evidence>
<keyword evidence="5" id="KW-0131">Cell cycle</keyword>
<dbReference type="GO" id="GO:0000727">
    <property type="term" value="P:double-strand break repair via break-induced replication"/>
    <property type="evidence" value="ECO:0007669"/>
    <property type="project" value="TreeGrafter"/>
</dbReference>
<dbReference type="PANTHER" id="PTHR10507:SF0">
    <property type="entry name" value="CELL DIVISION CONTROL PROTEIN 45 HOMOLOG"/>
    <property type="match status" value="1"/>
</dbReference>
<dbReference type="WBParaSite" id="ACRNAN_scaffold5303.g15982.t1">
    <property type="protein sequence ID" value="ACRNAN_scaffold5303.g15982.t1"/>
    <property type="gene ID" value="ACRNAN_scaffold5303.g15982"/>
</dbReference>
<dbReference type="PANTHER" id="PTHR10507">
    <property type="entry name" value="CDC45-RELATED PROTEIN"/>
    <property type="match status" value="1"/>
</dbReference>
<dbReference type="GO" id="GO:0003697">
    <property type="term" value="F:single-stranded DNA binding"/>
    <property type="evidence" value="ECO:0007669"/>
    <property type="project" value="TreeGrafter"/>
</dbReference>
<comment type="subcellular location">
    <subcellularLocation>
        <location evidence="1">Nucleus</location>
    </subcellularLocation>
</comment>
<keyword evidence="7" id="KW-1185">Reference proteome</keyword>
<feature type="compositionally biased region" description="Acidic residues" evidence="6">
    <location>
        <begin position="142"/>
        <end position="158"/>
    </location>
</feature>
<accession>A0A914E1S7</accession>
<dbReference type="GO" id="GO:0006270">
    <property type="term" value="P:DNA replication initiation"/>
    <property type="evidence" value="ECO:0007669"/>
    <property type="project" value="InterPro"/>
</dbReference>
<evidence type="ECO:0000256" key="4">
    <source>
        <dbReference type="ARBA" id="ARBA00023242"/>
    </source>
</evidence>
<feature type="region of interest" description="Disordered" evidence="6">
    <location>
        <begin position="140"/>
        <end position="160"/>
    </location>
</feature>
<dbReference type="Proteomes" id="UP000887540">
    <property type="component" value="Unplaced"/>
</dbReference>
<sequence length="483" mass="56153">MLIRDLHNFRHHFYELVKREKHTTIFVNLDVDALCACYILMHAFNCDNVSYTVNPIDSWTSLQNSLLEYCAHSSYIILINCGAYRSFLSIDLPENVTVFVIDSQRPFHLDNVFNRDAIQLLAYSSEIESWKLPKVEDVYASDTDESDEDEEDDDEEDPMRERARIADRIAERALRRQQKAQWKRNRANVLWEYYMKTWYSTPVSVMVLELAHELNKCDAGMMWCAAVGLSSQLADKLISMESYNKVCVDRMRPFIRKYSPRNQQAQCKGDDVMKISFEADLLLPVYTHWTLYDNAKETFYDRFMASRFILDKFLAGECAHETLNNAIQNYKVGLKAITSMVFTAVSQSHVINCSTYFLLVVHATSDSIYLTSRHCLFSFAHFIQRAFASARNARRMEKPLVVAVPLGEPDAGWFWVTGLMPLAEYIKETEWKSIFPRAFEHVAERSNIMIKRDSFDPNIIMVKSEERTKFFNNLDAILEASEN</sequence>
<keyword evidence="4" id="KW-0539">Nucleus</keyword>
<evidence type="ECO:0000313" key="7">
    <source>
        <dbReference type="Proteomes" id="UP000887540"/>
    </source>
</evidence>
<dbReference type="InterPro" id="IPR003874">
    <property type="entry name" value="CDC45"/>
</dbReference>
<dbReference type="AlphaFoldDB" id="A0A914E1S7"/>
<keyword evidence="3" id="KW-0235">DNA replication</keyword>
<evidence type="ECO:0000256" key="6">
    <source>
        <dbReference type="SAM" id="MobiDB-lite"/>
    </source>
</evidence>
<dbReference type="Pfam" id="PF02724">
    <property type="entry name" value="CDC45"/>
    <property type="match status" value="2"/>
</dbReference>
<protein>
    <submittedName>
        <fullName evidence="8">Uncharacterized protein</fullName>
    </submittedName>
</protein>
<comment type="similarity">
    <text evidence="2">Belongs to the CDC45 family.</text>
</comment>
<proteinExistence type="inferred from homology"/>
<name>A0A914E1S7_9BILA</name>
<reference evidence="8" key="1">
    <citation type="submission" date="2022-11" db="UniProtKB">
        <authorList>
            <consortium name="WormBaseParasite"/>
        </authorList>
    </citation>
    <scope>IDENTIFICATION</scope>
</reference>
<evidence type="ECO:0000256" key="1">
    <source>
        <dbReference type="ARBA" id="ARBA00004123"/>
    </source>
</evidence>
<dbReference type="InterPro" id="IPR038763">
    <property type="entry name" value="DHH_sf"/>
</dbReference>
<evidence type="ECO:0000256" key="5">
    <source>
        <dbReference type="ARBA" id="ARBA00023306"/>
    </source>
</evidence>
<dbReference type="GO" id="GO:1902977">
    <property type="term" value="P:mitotic DNA replication preinitiation complex assembly"/>
    <property type="evidence" value="ECO:0007669"/>
    <property type="project" value="TreeGrafter"/>
</dbReference>
<evidence type="ECO:0000256" key="3">
    <source>
        <dbReference type="ARBA" id="ARBA00022705"/>
    </source>
</evidence>
<dbReference type="GO" id="GO:0031261">
    <property type="term" value="C:DNA replication preinitiation complex"/>
    <property type="evidence" value="ECO:0007669"/>
    <property type="project" value="TreeGrafter"/>
</dbReference>